<comment type="similarity">
    <text evidence="1">Belongs to the short-chain dehydrogenases/reductases (SDR) family.</text>
</comment>
<reference evidence="4 5" key="1">
    <citation type="submission" date="2018-03" db="EMBL/GenBank/DDBJ databases">
        <title>Genomic Encyclopedia of Archaeal and Bacterial Type Strains, Phase II (KMG-II): from individual species to whole genera.</title>
        <authorList>
            <person name="Goeker M."/>
        </authorList>
    </citation>
    <scope>NUCLEOTIDE SEQUENCE [LARGE SCALE GENOMIC DNA]</scope>
    <source>
        <strain evidence="4 5">DSM 100065</strain>
    </source>
</reference>
<dbReference type="PANTHER" id="PTHR43618">
    <property type="entry name" value="7-ALPHA-HYDROXYSTEROID DEHYDROGENASE"/>
    <property type="match status" value="1"/>
</dbReference>
<dbReference type="PRINTS" id="PR00081">
    <property type="entry name" value="GDHRDH"/>
</dbReference>
<evidence type="ECO:0000313" key="4">
    <source>
        <dbReference type="EMBL" id="PRZ42540.1"/>
    </source>
</evidence>
<dbReference type="AlphaFoldDB" id="A0A2T1A1Q6"/>
<evidence type="ECO:0000256" key="2">
    <source>
        <dbReference type="ARBA" id="ARBA00022857"/>
    </source>
</evidence>
<dbReference type="InterPro" id="IPR052178">
    <property type="entry name" value="Sec_Metab_Biosynth_SDR"/>
</dbReference>
<dbReference type="Proteomes" id="UP000237752">
    <property type="component" value="Unassembled WGS sequence"/>
</dbReference>
<evidence type="ECO:0000256" key="1">
    <source>
        <dbReference type="ARBA" id="ARBA00006484"/>
    </source>
</evidence>
<dbReference type="PRINTS" id="PR00080">
    <property type="entry name" value="SDRFAMILY"/>
</dbReference>
<dbReference type="InterPro" id="IPR036291">
    <property type="entry name" value="NAD(P)-bd_dom_sf"/>
</dbReference>
<gene>
    <name evidence="4" type="ORF">CLV47_105162</name>
</gene>
<organism evidence="4 5">
    <name type="scientific">Antricoccus suffuscus</name>
    <dbReference type="NCBI Taxonomy" id="1629062"/>
    <lineage>
        <taxon>Bacteria</taxon>
        <taxon>Bacillati</taxon>
        <taxon>Actinomycetota</taxon>
        <taxon>Actinomycetes</taxon>
        <taxon>Geodermatophilales</taxon>
        <taxon>Antricoccaceae</taxon>
        <taxon>Antricoccus</taxon>
    </lineage>
</organism>
<dbReference type="InterPro" id="IPR002347">
    <property type="entry name" value="SDR_fam"/>
</dbReference>
<dbReference type="Gene3D" id="3.40.50.720">
    <property type="entry name" value="NAD(P)-binding Rossmann-like Domain"/>
    <property type="match status" value="1"/>
</dbReference>
<dbReference type="EMBL" id="PVUE01000005">
    <property type="protein sequence ID" value="PRZ42540.1"/>
    <property type="molecule type" value="Genomic_DNA"/>
</dbReference>
<dbReference type="GO" id="GO:0016491">
    <property type="term" value="F:oxidoreductase activity"/>
    <property type="evidence" value="ECO:0007669"/>
    <property type="project" value="UniProtKB-KW"/>
</dbReference>
<evidence type="ECO:0000313" key="5">
    <source>
        <dbReference type="Proteomes" id="UP000237752"/>
    </source>
</evidence>
<protein>
    <submittedName>
        <fullName evidence="4">NAD(P)-dependent dehydrogenase (Short-subunit alcohol dehydrogenase family)</fullName>
    </submittedName>
</protein>
<dbReference type="RefSeq" id="WP_106348571.1">
    <property type="nucleotide sequence ID" value="NZ_PVUE01000005.1"/>
</dbReference>
<keyword evidence="2" id="KW-0521">NADP</keyword>
<accession>A0A2T1A1Q6</accession>
<proteinExistence type="inferred from homology"/>
<dbReference type="Pfam" id="PF13561">
    <property type="entry name" value="adh_short_C2"/>
    <property type="match status" value="1"/>
</dbReference>
<sequence>MSDTNAIQSLFGLDGKVAIVTGGGRGIGLMAARGLLQAGARVYIASRKTANIEAAVKELSAYGDVIGMSADLSTNEACIAFADEIKAREDHLDILVNNAGATWGEPLRGYPAAAWDRVLDINVKAPFFLVQALLPLLEKNGSQDDPSRIINIGSIDAIHVPRHEAFAYGPSKAAIHQMTRVLAANLGESWITVNAIAPGPFESKMMASRLAEDAEGIAARSPLNRIGRPDDIAGGVVFLSSRAGAYLTGAIVPIDGGIGTTAGA</sequence>
<name>A0A2T1A1Q6_9ACTN</name>
<dbReference type="SUPFAM" id="SSF51735">
    <property type="entry name" value="NAD(P)-binding Rossmann-fold domains"/>
    <property type="match status" value="1"/>
</dbReference>
<dbReference type="OrthoDB" id="286404at2"/>
<keyword evidence="5" id="KW-1185">Reference proteome</keyword>
<keyword evidence="3" id="KW-0560">Oxidoreductase</keyword>
<dbReference type="PANTHER" id="PTHR43618:SF17">
    <property type="entry name" value="RHAMNOLIPIDS BIOSYNTHESIS 3-OXOACYL-[ACYL-CARRIER-PROTEIN] REDUCTASE"/>
    <property type="match status" value="1"/>
</dbReference>
<comment type="caution">
    <text evidence="4">The sequence shown here is derived from an EMBL/GenBank/DDBJ whole genome shotgun (WGS) entry which is preliminary data.</text>
</comment>
<dbReference type="FunFam" id="3.40.50.720:FF:000084">
    <property type="entry name" value="Short-chain dehydrogenase reductase"/>
    <property type="match status" value="1"/>
</dbReference>
<evidence type="ECO:0000256" key="3">
    <source>
        <dbReference type="ARBA" id="ARBA00023002"/>
    </source>
</evidence>